<gene>
    <name evidence="3" type="ORF">C0Q91_04105</name>
</gene>
<keyword evidence="2" id="KW-1133">Transmembrane helix</keyword>
<accession>A0AB37XIZ7</accession>
<name>A0AB37XIZ7_9ACTN</name>
<keyword evidence="2" id="KW-0812">Transmembrane</keyword>
<evidence type="ECO:0000313" key="4">
    <source>
        <dbReference type="Proteomes" id="UP000292095"/>
    </source>
</evidence>
<dbReference type="Proteomes" id="UP000292095">
    <property type="component" value="Unassembled WGS sequence"/>
</dbReference>
<evidence type="ECO:0000256" key="1">
    <source>
        <dbReference type="SAM" id="MobiDB-lite"/>
    </source>
</evidence>
<comment type="caution">
    <text evidence="3">The sequence shown here is derived from an EMBL/GenBank/DDBJ whole genome shotgun (WGS) entry which is preliminary data.</text>
</comment>
<evidence type="ECO:0000313" key="3">
    <source>
        <dbReference type="EMBL" id="RZE45637.1"/>
    </source>
</evidence>
<evidence type="ECO:0008006" key="5">
    <source>
        <dbReference type="Google" id="ProtNLM"/>
    </source>
</evidence>
<organism evidence="3 4">
    <name type="scientific">Streptomyces albidoflavus</name>
    <dbReference type="NCBI Taxonomy" id="1886"/>
    <lineage>
        <taxon>Bacteria</taxon>
        <taxon>Bacillati</taxon>
        <taxon>Actinomycetota</taxon>
        <taxon>Actinomycetes</taxon>
        <taxon>Kitasatosporales</taxon>
        <taxon>Streptomycetaceae</taxon>
        <taxon>Streptomyces</taxon>
        <taxon>Streptomyces albidoflavus group</taxon>
    </lineage>
</organism>
<protein>
    <recommendedName>
        <fullName evidence="5">Secreted protein</fullName>
    </recommendedName>
</protein>
<dbReference type="AlphaFoldDB" id="A0AB37XIZ7"/>
<sequence>MPDNSAMPSWISSILLAAVTTLLIGLVVNPRLEARKPRIEAKSNQKRLAWEARAEFSKRVLVILSACGRLRESPVPPALAETRPELATRLDAERQRWHAQLGEATQYLIDNMELFAFGYASDRLRTIVGQFVVNARAVVLSDRSVEKKAERLTALASPIQTLFFVPRWRAIAIVRSLEQFERAVASLDDDLPEETTAEPGPAPTAPQTVT</sequence>
<keyword evidence="2" id="KW-0472">Membrane</keyword>
<feature type="transmembrane region" description="Helical" evidence="2">
    <location>
        <begin position="6"/>
        <end position="28"/>
    </location>
</feature>
<feature type="region of interest" description="Disordered" evidence="1">
    <location>
        <begin position="188"/>
        <end position="210"/>
    </location>
</feature>
<evidence type="ECO:0000256" key="2">
    <source>
        <dbReference type="SAM" id="Phobius"/>
    </source>
</evidence>
<reference evidence="3 4" key="1">
    <citation type="submission" date="2017-12" db="EMBL/GenBank/DDBJ databases">
        <title>Population genomics insights into the ecological differentiation and adaptive evolution in streptomycetes.</title>
        <authorList>
            <person name="Li Y."/>
            <person name="Huang Y."/>
        </authorList>
    </citation>
    <scope>NUCLEOTIDE SEQUENCE [LARGE SCALE GENOMIC DNA]</scope>
    <source>
        <strain evidence="3 4">FXJ.2339</strain>
    </source>
</reference>
<dbReference type="EMBL" id="PKLK01000003">
    <property type="protein sequence ID" value="RZE45637.1"/>
    <property type="molecule type" value="Genomic_DNA"/>
</dbReference>
<proteinExistence type="predicted"/>